<gene>
    <name evidence="2" type="ORF">I6I53_13045</name>
</gene>
<reference evidence="2 3" key="1">
    <citation type="submission" date="2021-01" db="EMBL/GenBank/DDBJ databases">
        <title>FDA dAtabase for Regulatory Grade micrObial Sequences (FDA-ARGOS): Supporting development and validation of Infectious Disease Dx tests.</title>
        <authorList>
            <person name="Sproer C."/>
            <person name="Gronow S."/>
            <person name="Severitt S."/>
            <person name="Schroder I."/>
            <person name="Tallon L."/>
            <person name="Sadzewicz L."/>
            <person name="Zhao X."/>
            <person name="Boylan J."/>
            <person name="Ott S."/>
            <person name="Bowen H."/>
            <person name="Vavikolanu K."/>
            <person name="Mehta A."/>
            <person name="Aluvathingal J."/>
            <person name="Nadendla S."/>
            <person name="Lowell S."/>
            <person name="Myers T."/>
            <person name="Yan Y."/>
            <person name="Sichtig H."/>
        </authorList>
    </citation>
    <scope>NUCLEOTIDE SEQUENCE [LARGE SCALE GENOMIC DNA]</scope>
    <source>
        <strain evidence="2 3">FDAARGOS_1096</strain>
    </source>
</reference>
<proteinExistence type="predicted"/>
<name>A0A7T9Z6C2_9GAMM</name>
<organism evidence="2 3">
    <name type="scientific">Acinetobacter ursingii</name>
    <dbReference type="NCBI Taxonomy" id="108980"/>
    <lineage>
        <taxon>Bacteria</taxon>
        <taxon>Pseudomonadati</taxon>
        <taxon>Pseudomonadota</taxon>
        <taxon>Gammaproteobacteria</taxon>
        <taxon>Moraxellales</taxon>
        <taxon>Moraxellaceae</taxon>
        <taxon>Acinetobacter</taxon>
    </lineage>
</organism>
<dbReference type="RefSeq" id="WP_004997535.1">
    <property type="nucleotide sequence ID" value="NZ_BKGH01000109.1"/>
</dbReference>
<sequence length="191" mass="21706">MNKIVFAAVICMIGLVGCSKEEEPKTETTATNATEQAEPKPVEQESSQSGEDFTPEQAQAFAKNLLHKIEEDEKFLNDAFELKEYDTLSKYVLNDWPNYINQPFSADNAKNSYGRPYFPASDIADPYAVCDTAFSDLNLYAGAMMNLVREDSATLRKIFRKEKEDFLKSKAQCVERVNMTYDEAYEAEEKE</sequence>
<dbReference type="PROSITE" id="PS51257">
    <property type="entry name" value="PROKAR_LIPOPROTEIN"/>
    <property type="match status" value="1"/>
</dbReference>
<protein>
    <recommendedName>
        <fullName evidence="4">Lipoprotein</fullName>
    </recommendedName>
</protein>
<feature type="compositionally biased region" description="Low complexity" evidence="1">
    <location>
        <begin position="27"/>
        <end position="36"/>
    </location>
</feature>
<dbReference type="EMBL" id="CP068176">
    <property type="protein sequence ID" value="QQT85809.1"/>
    <property type="molecule type" value="Genomic_DNA"/>
</dbReference>
<accession>A0A7T9Z6C2</accession>
<dbReference type="Proteomes" id="UP000595320">
    <property type="component" value="Chromosome"/>
</dbReference>
<feature type="region of interest" description="Disordered" evidence="1">
    <location>
        <begin position="21"/>
        <end position="53"/>
    </location>
</feature>
<evidence type="ECO:0000313" key="3">
    <source>
        <dbReference type="Proteomes" id="UP000595320"/>
    </source>
</evidence>
<evidence type="ECO:0000313" key="2">
    <source>
        <dbReference type="EMBL" id="QQT85809.1"/>
    </source>
</evidence>
<evidence type="ECO:0000256" key="1">
    <source>
        <dbReference type="SAM" id="MobiDB-lite"/>
    </source>
</evidence>
<dbReference type="GeneID" id="66212419"/>
<evidence type="ECO:0008006" key="4">
    <source>
        <dbReference type="Google" id="ProtNLM"/>
    </source>
</evidence>
<dbReference type="AlphaFoldDB" id="A0A7T9Z6C2"/>